<reference evidence="4" key="1">
    <citation type="submission" date="2016-06" db="UniProtKB">
        <authorList>
            <consortium name="WormBaseParasite"/>
        </authorList>
    </citation>
    <scope>IDENTIFICATION</scope>
</reference>
<dbReference type="EMBL" id="UZAN01050069">
    <property type="protein sequence ID" value="VDP87942.1"/>
    <property type="molecule type" value="Genomic_DNA"/>
</dbReference>
<sequence length="521" mass="58917">MLNPCSCRSCFSTSVTACSTWVPTREVWDGLVYRFSRRSNDGPAESRSAYSRRLRYALSWLALMSTRGTLAPLFTASVELSNLITCHLLAERPFSAWTFLCESSTRLRRWLSLGLSHMKSAGFERTNSDPGQMTDYGSTERTMDLTSPTNACILHLAPVHPDLGAACAQLHQSLCHLSVRLHASLLVMDSHLRGLYDSHGEENSFSVSRVFPHERYHETRRLRSISPRRSTSRELTTHALSGDTLQRAYSIVFGFHKTLMRLMATAPLTNTIQNDESLCMGTPSEQSTLLTMPIQSSLANLGVQLLASWSRFVTGRYQRGRGRIPRWANDACHFAYQLCQPRSVTFLEARKVASLEATLNDLIPHLVGEDKPNDPNSLSPVLSRLSPVSVHESIDKPLYDRCNSAVSSAQLLRSSHSFRRKHRRVHILNHLGIARETSTTYDILCQLDAIRDERLRQVGLIGRPRPVYEEQLYPPTPETNKEENTETQNGSSVSQKLTTPRLQRRQFPYTWNRGRFIGRGE</sequence>
<organism evidence="4">
    <name type="scientific">Echinostoma caproni</name>
    <dbReference type="NCBI Taxonomy" id="27848"/>
    <lineage>
        <taxon>Eukaryota</taxon>
        <taxon>Metazoa</taxon>
        <taxon>Spiralia</taxon>
        <taxon>Lophotrochozoa</taxon>
        <taxon>Platyhelminthes</taxon>
        <taxon>Trematoda</taxon>
        <taxon>Digenea</taxon>
        <taxon>Plagiorchiida</taxon>
        <taxon>Echinostomata</taxon>
        <taxon>Echinostomatoidea</taxon>
        <taxon>Echinostomatidae</taxon>
        <taxon>Echinostoma</taxon>
    </lineage>
</organism>
<feature type="region of interest" description="Disordered" evidence="1">
    <location>
        <begin position="467"/>
        <end position="499"/>
    </location>
</feature>
<dbReference type="Proteomes" id="UP000272942">
    <property type="component" value="Unassembled WGS sequence"/>
</dbReference>
<accession>A0A183AVM3</accession>
<reference evidence="2 3" key="2">
    <citation type="submission" date="2018-11" db="EMBL/GenBank/DDBJ databases">
        <authorList>
            <consortium name="Pathogen Informatics"/>
        </authorList>
    </citation>
    <scope>NUCLEOTIDE SEQUENCE [LARGE SCALE GENOMIC DNA]</scope>
    <source>
        <strain evidence="2 3">Egypt</strain>
    </source>
</reference>
<name>A0A183AVM3_9TREM</name>
<gene>
    <name evidence="2" type="ORF">ECPE_LOCUS11008</name>
</gene>
<dbReference type="AlphaFoldDB" id="A0A183AVM3"/>
<proteinExistence type="predicted"/>
<protein>
    <submittedName>
        <fullName evidence="4">J domain-containing protein</fullName>
    </submittedName>
</protein>
<evidence type="ECO:0000313" key="2">
    <source>
        <dbReference type="EMBL" id="VDP87942.1"/>
    </source>
</evidence>
<feature type="compositionally biased region" description="Polar residues" evidence="1">
    <location>
        <begin position="490"/>
        <end position="499"/>
    </location>
</feature>
<dbReference type="OrthoDB" id="6255455at2759"/>
<evidence type="ECO:0000256" key="1">
    <source>
        <dbReference type="SAM" id="MobiDB-lite"/>
    </source>
</evidence>
<dbReference type="WBParaSite" id="ECPE_0001104201-mRNA-1">
    <property type="protein sequence ID" value="ECPE_0001104201-mRNA-1"/>
    <property type="gene ID" value="ECPE_0001104201"/>
</dbReference>
<evidence type="ECO:0000313" key="4">
    <source>
        <dbReference type="WBParaSite" id="ECPE_0001104201-mRNA-1"/>
    </source>
</evidence>
<keyword evidence="3" id="KW-1185">Reference proteome</keyword>
<evidence type="ECO:0000313" key="3">
    <source>
        <dbReference type="Proteomes" id="UP000272942"/>
    </source>
</evidence>